<dbReference type="NCBIfam" id="TIGR00150">
    <property type="entry name" value="T6A_YjeE"/>
    <property type="match status" value="1"/>
</dbReference>
<keyword evidence="4" id="KW-0963">Cytoplasm</keyword>
<dbReference type="InterPro" id="IPR003442">
    <property type="entry name" value="T6A_TsaE"/>
</dbReference>
<evidence type="ECO:0000256" key="6">
    <source>
        <dbReference type="ARBA" id="ARBA00022723"/>
    </source>
</evidence>
<dbReference type="EMBL" id="NFLJ01000020">
    <property type="protein sequence ID" value="OUQ34131.1"/>
    <property type="molecule type" value="Genomic_DNA"/>
</dbReference>
<gene>
    <name evidence="11" type="ORF">B5E75_07965</name>
</gene>
<dbReference type="PANTHER" id="PTHR33540:SF2">
    <property type="entry name" value="TRNA THREONYLCARBAMOYLADENOSINE BIOSYNTHESIS PROTEIN TSAE"/>
    <property type="match status" value="1"/>
</dbReference>
<keyword evidence="5" id="KW-0819">tRNA processing</keyword>
<dbReference type="PANTHER" id="PTHR33540">
    <property type="entry name" value="TRNA THREONYLCARBAMOYLADENOSINE BIOSYNTHESIS PROTEIN TSAE"/>
    <property type="match status" value="1"/>
</dbReference>
<keyword evidence="12" id="KW-1185">Reference proteome</keyword>
<dbReference type="OrthoDB" id="9815896at2"/>
<evidence type="ECO:0000256" key="10">
    <source>
        <dbReference type="ARBA" id="ARBA00032441"/>
    </source>
</evidence>
<comment type="caution">
    <text evidence="11">The sequence shown here is derived from an EMBL/GenBank/DDBJ whole genome shotgun (WGS) entry which is preliminary data.</text>
</comment>
<evidence type="ECO:0000256" key="4">
    <source>
        <dbReference type="ARBA" id="ARBA00022490"/>
    </source>
</evidence>
<keyword evidence="9" id="KW-0460">Magnesium</keyword>
<evidence type="ECO:0000256" key="1">
    <source>
        <dbReference type="ARBA" id="ARBA00004496"/>
    </source>
</evidence>
<comment type="similarity">
    <text evidence="2">Belongs to the TsaE family.</text>
</comment>
<evidence type="ECO:0000313" key="11">
    <source>
        <dbReference type="EMBL" id="OUQ34131.1"/>
    </source>
</evidence>
<keyword evidence="7" id="KW-0547">Nucleotide-binding</keyword>
<sequence length="150" mass="17319">MMDFQNEQDMIDFGEELAKHLFPNTVITLEGELGVGKTTFTKGIGKGLGVTKIINSPTFTIVKEYQGKVPFYHFDAYRLEGENEELGFEEMFEDGGVCVIEWPMYIQDILPDNRLEIHMTKNKDQTRHMTFVAHGQQYQQLLKEMNICCN</sequence>
<evidence type="ECO:0000256" key="7">
    <source>
        <dbReference type="ARBA" id="ARBA00022741"/>
    </source>
</evidence>
<dbReference type="Proteomes" id="UP000195305">
    <property type="component" value="Unassembled WGS sequence"/>
</dbReference>
<comment type="subcellular location">
    <subcellularLocation>
        <location evidence="1">Cytoplasm</location>
    </subcellularLocation>
</comment>
<dbReference type="GO" id="GO:0046872">
    <property type="term" value="F:metal ion binding"/>
    <property type="evidence" value="ECO:0007669"/>
    <property type="project" value="UniProtKB-KW"/>
</dbReference>
<evidence type="ECO:0000256" key="8">
    <source>
        <dbReference type="ARBA" id="ARBA00022840"/>
    </source>
</evidence>
<dbReference type="GO" id="GO:0016740">
    <property type="term" value="F:transferase activity"/>
    <property type="evidence" value="ECO:0007669"/>
    <property type="project" value="UniProtKB-KW"/>
</dbReference>
<evidence type="ECO:0000256" key="9">
    <source>
        <dbReference type="ARBA" id="ARBA00022842"/>
    </source>
</evidence>
<keyword evidence="6" id="KW-0479">Metal-binding</keyword>
<dbReference type="GO" id="GO:0005737">
    <property type="term" value="C:cytoplasm"/>
    <property type="evidence" value="ECO:0007669"/>
    <property type="project" value="UniProtKB-SubCell"/>
</dbReference>
<name>A0A1Y4SYU6_9FIRM</name>
<reference evidence="11 12" key="1">
    <citation type="journal article" date="2018" name="BMC Genomics">
        <title>Whole genome sequencing and function prediction of 133 gut anaerobes isolated from chicken caecum in pure cultures.</title>
        <authorList>
            <person name="Medvecky M."/>
            <person name="Cejkova D."/>
            <person name="Polansky O."/>
            <person name="Karasova D."/>
            <person name="Kubasova T."/>
            <person name="Cizek A."/>
            <person name="Rychlik I."/>
        </authorList>
    </citation>
    <scope>NUCLEOTIDE SEQUENCE [LARGE SCALE GENOMIC DNA]</scope>
    <source>
        <strain evidence="11 12">An13</strain>
    </source>
</reference>
<organism evidence="11 12">
    <name type="scientific">Massilimicrobiota timonensis</name>
    <dbReference type="NCBI Taxonomy" id="1776392"/>
    <lineage>
        <taxon>Bacteria</taxon>
        <taxon>Bacillati</taxon>
        <taxon>Bacillota</taxon>
        <taxon>Erysipelotrichia</taxon>
        <taxon>Erysipelotrichales</taxon>
        <taxon>Erysipelotrichaceae</taxon>
        <taxon>Massilimicrobiota</taxon>
    </lineage>
</organism>
<accession>A0A1Y4SYU6</accession>
<evidence type="ECO:0000256" key="5">
    <source>
        <dbReference type="ARBA" id="ARBA00022694"/>
    </source>
</evidence>
<dbReference type="GO" id="GO:0005524">
    <property type="term" value="F:ATP binding"/>
    <property type="evidence" value="ECO:0007669"/>
    <property type="project" value="UniProtKB-KW"/>
</dbReference>
<proteinExistence type="inferred from homology"/>
<evidence type="ECO:0000256" key="2">
    <source>
        <dbReference type="ARBA" id="ARBA00007599"/>
    </source>
</evidence>
<keyword evidence="8" id="KW-0067">ATP-binding</keyword>
<dbReference type="Pfam" id="PF02367">
    <property type="entry name" value="TsaE"/>
    <property type="match status" value="1"/>
</dbReference>
<evidence type="ECO:0000256" key="3">
    <source>
        <dbReference type="ARBA" id="ARBA00019010"/>
    </source>
</evidence>
<keyword evidence="11" id="KW-0808">Transferase</keyword>
<dbReference type="InterPro" id="IPR027417">
    <property type="entry name" value="P-loop_NTPase"/>
</dbReference>
<evidence type="ECO:0000313" key="12">
    <source>
        <dbReference type="Proteomes" id="UP000195305"/>
    </source>
</evidence>
<dbReference type="GO" id="GO:0002949">
    <property type="term" value="P:tRNA threonylcarbamoyladenosine modification"/>
    <property type="evidence" value="ECO:0007669"/>
    <property type="project" value="InterPro"/>
</dbReference>
<dbReference type="SUPFAM" id="SSF52540">
    <property type="entry name" value="P-loop containing nucleoside triphosphate hydrolases"/>
    <property type="match status" value="1"/>
</dbReference>
<dbReference type="AlphaFoldDB" id="A0A1Y4SYU6"/>
<protein>
    <recommendedName>
        <fullName evidence="3">tRNA threonylcarbamoyladenosine biosynthesis protein TsaE</fullName>
    </recommendedName>
    <alternativeName>
        <fullName evidence="10">t(6)A37 threonylcarbamoyladenosine biosynthesis protein TsaE</fullName>
    </alternativeName>
</protein>
<dbReference type="Gene3D" id="3.40.50.300">
    <property type="entry name" value="P-loop containing nucleotide triphosphate hydrolases"/>
    <property type="match status" value="1"/>
</dbReference>